<proteinExistence type="predicted"/>
<reference evidence="2" key="1">
    <citation type="submission" date="2023-03" db="EMBL/GenBank/DDBJ databases">
        <title>Massive genome expansion in bonnet fungi (Mycena s.s.) driven by repeated elements and novel gene families across ecological guilds.</title>
        <authorList>
            <consortium name="Lawrence Berkeley National Laboratory"/>
            <person name="Harder C.B."/>
            <person name="Miyauchi S."/>
            <person name="Viragh M."/>
            <person name="Kuo A."/>
            <person name="Thoen E."/>
            <person name="Andreopoulos B."/>
            <person name="Lu D."/>
            <person name="Skrede I."/>
            <person name="Drula E."/>
            <person name="Henrissat B."/>
            <person name="Morin E."/>
            <person name="Kohler A."/>
            <person name="Barry K."/>
            <person name="LaButti K."/>
            <person name="Morin E."/>
            <person name="Salamov A."/>
            <person name="Lipzen A."/>
            <person name="Mereny Z."/>
            <person name="Hegedus B."/>
            <person name="Baldrian P."/>
            <person name="Stursova M."/>
            <person name="Weitz H."/>
            <person name="Taylor A."/>
            <person name="Grigoriev I.V."/>
            <person name="Nagy L.G."/>
            <person name="Martin F."/>
            <person name="Kauserud H."/>
        </authorList>
    </citation>
    <scope>NUCLEOTIDE SEQUENCE</scope>
    <source>
        <strain evidence="2">CBHHK182m</strain>
    </source>
</reference>
<accession>A0AAD7HGL4</accession>
<dbReference type="Proteomes" id="UP001215598">
    <property type="component" value="Unassembled WGS sequence"/>
</dbReference>
<evidence type="ECO:0000313" key="3">
    <source>
        <dbReference type="Proteomes" id="UP001215598"/>
    </source>
</evidence>
<gene>
    <name evidence="2" type="ORF">B0H16DRAFT_1474819</name>
</gene>
<evidence type="ECO:0000256" key="1">
    <source>
        <dbReference type="SAM" id="MobiDB-lite"/>
    </source>
</evidence>
<comment type="caution">
    <text evidence="2">The sequence shown here is derived from an EMBL/GenBank/DDBJ whole genome shotgun (WGS) entry which is preliminary data.</text>
</comment>
<feature type="compositionally biased region" description="Basic and acidic residues" evidence="1">
    <location>
        <begin position="113"/>
        <end position="139"/>
    </location>
</feature>
<sequence>MGVVNALLVVQLRSCQLRHSFTKDAIKMPSAPRGDRNLTSCDLEVGCRFKFCVVQCDDYKESRTAFKLYKGWGDLESLAVAEESGSGAGVLQREGRESTLFSRLQWQVERRVRRGGDEVERGGHEVSTHNHTAPTHESEPASEQDPPTRSQPPRETAQKISYEHCKPLSIYSVPWHAHTVRGILAMFTHTLLDTHAAHTLPRKGVENERQRARDTILRSV</sequence>
<organism evidence="2 3">
    <name type="scientific">Mycena metata</name>
    <dbReference type="NCBI Taxonomy" id="1033252"/>
    <lineage>
        <taxon>Eukaryota</taxon>
        <taxon>Fungi</taxon>
        <taxon>Dikarya</taxon>
        <taxon>Basidiomycota</taxon>
        <taxon>Agaricomycotina</taxon>
        <taxon>Agaricomycetes</taxon>
        <taxon>Agaricomycetidae</taxon>
        <taxon>Agaricales</taxon>
        <taxon>Marasmiineae</taxon>
        <taxon>Mycenaceae</taxon>
        <taxon>Mycena</taxon>
    </lineage>
</organism>
<name>A0AAD7HGL4_9AGAR</name>
<dbReference type="EMBL" id="JARKIB010000249">
    <property type="protein sequence ID" value="KAJ7719679.1"/>
    <property type="molecule type" value="Genomic_DNA"/>
</dbReference>
<protein>
    <submittedName>
        <fullName evidence="2">Uncharacterized protein</fullName>
    </submittedName>
</protein>
<feature type="region of interest" description="Disordered" evidence="1">
    <location>
        <begin position="113"/>
        <end position="157"/>
    </location>
</feature>
<dbReference type="AlphaFoldDB" id="A0AAD7HGL4"/>
<evidence type="ECO:0000313" key="2">
    <source>
        <dbReference type="EMBL" id="KAJ7719679.1"/>
    </source>
</evidence>
<keyword evidence="3" id="KW-1185">Reference proteome</keyword>